<reference evidence="2" key="1">
    <citation type="submission" date="2023-01" db="EMBL/GenBank/DDBJ databases">
        <title>Genome assembly of the deep-sea coral Lophelia pertusa.</title>
        <authorList>
            <person name="Herrera S."/>
            <person name="Cordes E."/>
        </authorList>
    </citation>
    <scope>NUCLEOTIDE SEQUENCE</scope>
    <source>
        <strain evidence="2">USNM1676648</strain>
        <tissue evidence="2">Polyp</tissue>
    </source>
</reference>
<dbReference type="AlphaFoldDB" id="A0A9X0CUS6"/>
<protein>
    <submittedName>
        <fullName evidence="2">Uncharacterized protein</fullName>
    </submittedName>
</protein>
<evidence type="ECO:0000256" key="1">
    <source>
        <dbReference type="SAM" id="MobiDB-lite"/>
    </source>
</evidence>
<sequence>MADSRTRRTVPVVSIYSGRNGPFMVVYTDGRRLHSVEDSRLFLGNRIRRDSTQTKMNNNTTTQPLTHPTCAPGATYT</sequence>
<evidence type="ECO:0000313" key="3">
    <source>
        <dbReference type="Proteomes" id="UP001163046"/>
    </source>
</evidence>
<keyword evidence="3" id="KW-1185">Reference proteome</keyword>
<dbReference type="OrthoDB" id="5987191at2759"/>
<name>A0A9X0CUS6_9CNID</name>
<organism evidence="2 3">
    <name type="scientific">Desmophyllum pertusum</name>
    <dbReference type="NCBI Taxonomy" id="174260"/>
    <lineage>
        <taxon>Eukaryota</taxon>
        <taxon>Metazoa</taxon>
        <taxon>Cnidaria</taxon>
        <taxon>Anthozoa</taxon>
        <taxon>Hexacorallia</taxon>
        <taxon>Scleractinia</taxon>
        <taxon>Caryophylliina</taxon>
        <taxon>Caryophylliidae</taxon>
        <taxon>Desmophyllum</taxon>
    </lineage>
</organism>
<dbReference type="EMBL" id="MU826389">
    <property type="protein sequence ID" value="KAJ7376797.1"/>
    <property type="molecule type" value="Genomic_DNA"/>
</dbReference>
<evidence type="ECO:0000313" key="2">
    <source>
        <dbReference type="EMBL" id="KAJ7376797.1"/>
    </source>
</evidence>
<proteinExistence type="predicted"/>
<accession>A0A9X0CUS6</accession>
<dbReference type="Proteomes" id="UP001163046">
    <property type="component" value="Unassembled WGS sequence"/>
</dbReference>
<gene>
    <name evidence="2" type="ORF">OS493_032259</name>
</gene>
<comment type="caution">
    <text evidence="2">The sequence shown here is derived from an EMBL/GenBank/DDBJ whole genome shotgun (WGS) entry which is preliminary data.</text>
</comment>
<feature type="region of interest" description="Disordered" evidence="1">
    <location>
        <begin position="48"/>
        <end position="77"/>
    </location>
</feature>